<evidence type="ECO:0000256" key="1">
    <source>
        <dbReference type="ARBA" id="ARBA00010939"/>
    </source>
</evidence>
<dbReference type="PANTHER" id="PTHR33370">
    <property type="entry name" value="TRANSLATION INITIATION FACTOR IF-1, CHLOROPLASTIC"/>
    <property type="match status" value="1"/>
</dbReference>
<dbReference type="FunFam" id="2.40.50.140:FF:000002">
    <property type="entry name" value="Translation initiation factor IF-1"/>
    <property type="match status" value="1"/>
</dbReference>
<evidence type="ECO:0000256" key="3">
    <source>
        <dbReference type="ARBA" id="ARBA00022917"/>
    </source>
</evidence>
<evidence type="ECO:0000259" key="5">
    <source>
        <dbReference type="PROSITE" id="PS50832"/>
    </source>
</evidence>
<sequence>MRPESQKPLFLWGSLPGFHVLQGIAVTSVLGPKVLSLGRFQRRVSTFMAKKDGAIEIEGTITEALPNAMFRVELENGHKVLAHISGKMRMHYIRILPDDKVVVELSPYDLTRGRIVYRYK</sequence>
<dbReference type="GO" id="GO:0003723">
    <property type="term" value="F:RNA binding"/>
    <property type="evidence" value="ECO:0007669"/>
    <property type="project" value="InterPro"/>
</dbReference>
<dbReference type="InterPro" id="IPR012340">
    <property type="entry name" value="NA-bd_OB-fold"/>
</dbReference>
<dbReference type="InterPro" id="IPR003029">
    <property type="entry name" value="S1_domain"/>
</dbReference>
<keyword evidence="2" id="KW-0396">Initiation factor</keyword>
<proteinExistence type="inferred from homology"/>
<dbReference type="PROSITE" id="PS50832">
    <property type="entry name" value="S1_IF1_TYPE"/>
    <property type="match status" value="1"/>
</dbReference>
<dbReference type="Gene3D" id="2.40.50.140">
    <property type="entry name" value="Nucleic acid-binding proteins"/>
    <property type="match status" value="1"/>
</dbReference>
<evidence type="ECO:0000256" key="4">
    <source>
        <dbReference type="SAM" id="Phobius"/>
    </source>
</evidence>
<reference evidence="6" key="1">
    <citation type="submission" date="2014-06" db="EMBL/GenBank/DDBJ databases">
        <title>Key roles for freshwater Actinobacteria revealed by deep metagenomic sequencing.</title>
        <authorList>
            <person name="Ghai R."/>
            <person name="Mizuno C.M."/>
            <person name="Picazo A."/>
            <person name="Camacho A."/>
            <person name="Rodriguez-Valera F."/>
        </authorList>
    </citation>
    <scope>NUCLEOTIDE SEQUENCE</scope>
</reference>
<dbReference type="Pfam" id="PF01176">
    <property type="entry name" value="eIF-1a"/>
    <property type="match status" value="1"/>
</dbReference>
<organism evidence="6">
    <name type="scientific">freshwater metagenome</name>
    <dbReference type="NCBI Taxonomy" id="449393"/>
    <lineage>
        <taxon>unclassified sequences</taxon>
        <taxon>metagenomes</taxon>
        <taxon>ecological metagenomes</taxon>
    </lineage>
</organism>
<dbReference type="SMART" id="SM00316">
    <property type="entry name" value="S1"/>
    <property type="match status" value="1"/>
</dbReference>
<dbReference type="AlphaFoldDB" id="A0A094Q572"/>
<gene>
    <name evidence="6" type="ORF">GM51_8290</name>
</gene>
<keyword evidence="3" id="KW-0648">Protein biosynthesis</keyword>
<dbReference type="InterPro" id="IPR006196">
    <property type="entry name" value="RNA-binding_domain_S1_IF1"/>
</dbReference>
<feature type="domain" description="S1-like" evidence="5">
    <location>
        <begin position="44"/>
        <end position="120"/>
    </location>
</feature>
<dbReference type="PANTHER" id="PTHR33370:SF1">
    <property type="entry name" value="TRANSLATION INITIATION FACTOR IF-1, CHLOROPLASTIC"/>
    <property type="match status" value="1"/>
</dbReference>
<accession>A0A094Q572</accession>
<protein>
    <recommendedName>
        <fullName evidence="5">S1-like domain-containing protein</fullName>
    </recommendedName>
</protein>
<dbReference type="CDD" id="cd04451">
    <property type="entry name" value="S1_IF1"/>
    <property type="match status" value="1"/>
</dbReference>
<evidence type="ECO:0000313" key="6">
    <source>
        <dbReference type="EMBL" id="KGA18532.1"/>
    </source>
</evidence>
<name>A0A094Q572_9ZZZZ</name>
<comment type="similarity">
    <text evidence="1">Belongs to the IF-1 family.</text>
</comment>
<evidence type="ECO:0000256" key="2">
    <source>
        <dbReference type="ARBA" id="ARBA00022540"/>
    </source>
</evidence>
<dbReference type="NCBIfam" id="TIGR00008">
    <property type="entry name" value="infA"/>
    <property type="match status" value="1"/>
</dbReference>
<keyword evidence="4" id="KW-1133">Transmembrane helix</keyword>
<comment type="caution">
    <text evidence="6">The sequence shown here is derived from an EMBL/GenBank/DDBJ whole genome shotgun (WGS) entry which is preliminary data.</text>
</comment>
<keyword evidence="4" id="KW-0812">Transmembrane</keyword>
<feature type="transmembrane region" description="Helical" evidence="4">
    <location>
        <begin position="20"/>
        <end position="40"/>
    </location>
</feature>
<keyword evidence="4" id="KW-0472">Membrane</keyword>
<dbReference type="GO" id="GO:0043022">
    <property type="term" value="F:ribosome binding"/>
    <property type="evidence" value="ECO:0007669"/>
    <property type="project" value="TreeGrafter"/>
</dbReference>
<dbReference type="GO" id="GO:0003743">
    <property type="term" value="F:translation initiation factor activity"/>
    <property type="evidence" value="ECO:0007669"/>
    <property type="project" value="UniProtKB-KW"/>
</dbReference>
<dbReference type="EMBL" id="JNSL01000042">
    <property type="protein sequence ID" value="KGA18532.1"/>
    <property type="molecule type" value="Genomic_DNA"/>
</dbReference>
<dbReference type="GO" id="GO:0005829">
    <property type="term" value="C:cytosol"/>
    <property type="evidence" value="ECO:0007669"/>
    <property type="project" value="TreeGrafter"/>
</dbReference>
<dbReference type="HAMAP" id="MF_00075">
    <property type="entry name" value="IF_1"/>
    <property type="match status" value="1"/>
</dbReference>
<dbReference type="InterPro" id="IPR004368">
    <property type="entry name" value="TIF_IF1"/>
</dbReference>
<dbReference type="SUPFAM" id="SSF50249">
    <property type="entry name" value="Nucleic acid-binding proteins"/>
    <property type="match status" value="1"/>
</dbReference>